<comment type="caution">
    <text evidence="3">The sequence shown here is derived from an EMBL/GenBank/DDBJ whole genome shotgun (WGS) entry which is preliminary data.</text>
</comment>
<organism evidence="3 4">
    <name type="scientific">Geodia barretti</name>
    <name type="common">Barrett's horny sponge</name>
    <dbReference type="NCBI Taxonomy" id="519541"/>
    <lineage>
        <taxon>Eukaryota</taxon>
        <taxon>Metazoa</taxon>
        <taxon>Porifera</taxon>
        <taxon>Demospongiae</taxon>
        <taxon>Heteroscleromorpha</taxon>
        <taxon>Tetractinellida</taxon>
        <taxon>Astrophorina</taxon>
        <taxon>Geodiidae</taxon>
        <taxon>Geodia</taxon>
    </lineage>
</organism>
<evidence type="ECO:0000313" key="4">
    <source>
        <dbReference type="Proteomes" id="UP001174909"/>
    </source>
</evidence>
<keyword evidence="4" id="KW-1185">Reference proteome</keyword>
<evidence type="ECO:0000313" key="3">
    <source>
        <dbReference type="EMBL" id="CAI8051928.1"/>
    </source>
</evidence>
<feature type="region of interest" description="Disordered" evidence="1">
    <location>
        <begin position="283"/>
        <end position="444"/>
    </location>
</feature>
<dbReference type="Proteomes" id="UP001174909">
    <property type="component" value="Unassembled WGS sequence"/>
</dbReference>
<dbReference type="EMBL" id="CASHTH010003973">
    <property type="protein sequence ID" value="CAI8051928.1"/>
    <property type="molecule type" value="Genomic_DNA"/>
</dbReference>
<feature type="compositionally biased region" description="Basic and acidic residues" evidence="1">
    <location>
        <begin position="140"/>
        <end position="156"/>
    </location>
</feature>
<feature type="compositionally biased region" description="Low complexity" evidence="1">
    <location>
        <begin position="411"/>
        <end position="421"/>
    </location>
</feature>
<dbReference type="InterPro" id="IPR000488">
    <property type="entry name" value="Death_dom"/>
</dbReference>
<evidence type="ECO:0000259" key="2">
    <source>
        <dbReference type="PROSITE" id="PS50017"/>
    </source>
</evidence>
<protein>
    <recommendedName>
        <fullName evidence="2">Death domain-containing protein</fullName>
    </recommendedName>
</protein>
<sequence length="467" mass="50676">MSLLWGVAGRWKMIAEGLEFEEDMIDEIDTNNDMNEGCLQVCVEMWVFKLQPSWEKLSHVLRYLGEEELARQAGSEDGVPHHSGQGQPQPIQSCDGGQKTEDPSKGSSEVVPGGQLGVVPTETKKTENEIAKIMSGELEQEARHSSTPQKDFEKGLDSGVVSGSADLSSMEVRSSPLELSSVEVENGRDSDDDLPFVATVPVDTEVNSACVSQSLTIQKSDTQRTAQPADNDNCVMVTGVKEKKTIPGEEDIRGPMPPNKQSRVEKHAALVVLPFKALQEEDVISGNNVNGDPDSDDGEMTSVQGADHSPEFISPQTVSSTVKAEDSGDQPEVGSEVCTGGSAHQMKTVSPPLSQETIRDILGCNGSLQPVEARADEKHPNEAPARKTQTRYSWPQKLPSKPIPSQPPPETESQQPQEKSSCPPHAPAPRLSPRPGGKENYCEKVVSQGPDSLWDLRLRSLHRSYSV</sequence>
<dbReference type="AlphaFoldDB" id="A0AA35TPB5"/>
<evidence type="ECO:0000256" key="1">
    <source>
        <dbReference type="SAM" id="MobiDB-lite"/>
    </source>
</evidence>
<dbReference type="GO" id="GO:0007165">
    <property type="term" value="P:signal transduction"/>
    <property type="evidence" value="ECO:0007669"/>
    <property type="project" value="InterPro"/>
</dbReference>
<proteinExistence type="predicted"/>
<gene>
    <name evidence="3" type="ORF">GBAR_LOCUS28410</name>
</gene>
<name>A0AA35TPB5_GEOBA</name>
<dbReference type="PROSITE" id="PS50017">
    <property type="entry name" value="DEATH_DOMAIN"/>
    <property type="match status" value="1"/>
</dbReference>
<feature type="compositionally biased region" description="Pro residues" evidence="1">
    <location>
        <begin position="401"/>
        <end position="410"/>
    </location>
</feature>
<feature type="compositionally biased region" description="Polar residues" evidence="1">
    <location>
        <begin position="345"/>
        <end position="356"/>
    </location>
</feature>
<accession>A0AA35TPB5</accession>
<feature type="compositionally biased region" description="Basic and acidic residues" evidence="1">
    <location>
        <begin position="373"/>
        <end position="385"/>
    </location>
</feature>
<reference evidence="3" key="1">
    <citation type="submission" date="2023-03" db="EMBL/GenBank/DDBJ databases">
        <authorList>
            <person name="Steffen K."/>
            <person name="Cardenas P."/>
        </authorList>
    </citation>
    <scope>NUCLEOTIDE SEQUENCE</scope>
</reference>
<feature type="region of interest" description="Disordered" evidence="1">
    <location>
        <begin position="72"/>
        <end position="174"/>
    </location>
</feature>
<feature type="domain" description="Death" evidence="2">
    <location>
        <begin position="10"/>
        <end position="71"/>
    </location>
</feature>